<sequence length="193" mass="22691">MNKPVGTYQNLKTGYLVVFVFMLYTSGVLEAQSIIGLGTRYDNSFKEWVIKTDNDDVEGELRMRWAFRNDWTQWDIRIGDVVATVEQKWKDDPNLWEIRCGDYTVNARTTWPNVFNRWKLNDGKHQFNWGTKYANQHDEWQTDSSGDNLFKVNTYWTSDPRDWVVTDNLPEDVSMAMKLAMIFIAIHFSTPKA</sequence>
<evidence type="ECO:0000313" key="2">
    <source>
        <dbReference type="EMBL" id="MBK9984186.1"/>
    </source>
</evidence>
<evidence type="ECO:0000313" key="3">
    <source>
        <dbReference type="Proteomes" id="UP000808337"/>
    </source>
</evidence>
<gene>
    <name evidence="2" type="ORF">IPP15_17755</name>
</gene>
<keyword evidence="1" id="KW-1133">Transmembrane helix</keyword>
<accession>A0A9D7SXU8</accession>
<evidence type="ECO:0000256" key="1">
    <source>
        <dbReference type="SAM" id="Phobius"/>
    </source>
</evidence>
<name>A0A9D7SXU8_9BACT</name>
<keyword evidence="1" id="KW-0812">Transmembrane</keyword>
<dbReference type="Proteomes" id="UP000808337">
    <property type="component" value="Unassembled WGS sequence"/>
</dbReference>
<dbReference type="EMBL" id="JADKGY010000029">
    <property type="protein sequence ID" value="MBK9984186.1"/>
    <property type="molecule type" value="Genomic_DNA"/>
</dbReference>
<dbReference type="AlphaFoldDB" id="A0A9D7SXU8"/>
<keyword evidence="1" id="KW-0472">Membrane</keyword>
<protein>
    <submittedName>
        <fullName evidence="2">Uncharacterized protein</fullName>
    </submittedName>
</protein>
<comment type="caution">
    <text evidence="2">The sequence shown here is derived from an EMBL/GenBank/DDBJ whole genome shotgun (WGS) entry which is preliminary data.</text>
</comment>
<organism evidence="2 3">
    <name type="scientific">Candidatus Opimibacter skivensis</name>
    <dbReference type="NCBI Taxonomy" id="2982028"/>
    <lineage>
        <taxon>Bacteria</taxon>
        <taxon>Pseudomonadati</taxon>
        <taxon>Bacteroidota</taxon>
        <taxon>Saprospiria</taxon>
        <taxon>Saprospirales</taxon>
        <taxon>Saprospiraceae</taxon>
        <taxon>Candidatus Opimibacter</taxon>
    </lineage>
</organism>
<reference evidence="2 3" key="1">
    <citation type="submission" date="2020-10" db="EMBL/GenBank/DDBJ databases">
        <title>Connecting structure to function with the recovery of over 1000 high-quality activated sludge metagenome-assembled genomes encoding full-length rRNA genes using long-read sequencing.</title>
        <authorList>
            <person name="Singleton C.M."/>
            <person name="Petriglieri F."/>
            <person name="Kristensen J.M."/>
            <person name="Kirkegaard R.H."/>
            <person name="Michaelsen T.Y."/>
            <person name="Andersen M.H."/>
            <person name="Karst S.M."/>
            <person name="Dueholm M.S."/>
            <person name="Nielsen P.H."/>
            <person name="Albertsen M."/>
        </authorList>
    </citation>
    <scope>NUCLEOTIDE SEQUENCE [LARGE SCALE GENOMIC DNA]</scope>
    <source>
        <strain evidence="2">Ribe_18-Q3-R11-54_MAXAC.273</strain>
    </source>
</reference>
<feature type="transmembrane region" description="Helical" evidence="1">
    <location>
        <begin position="15"/>
        <end position="37"/>
    </location>
</feature>
<proteinExistence type="predicted"/>